<dbReference type="EMBL" id="JACGCI010000270">
    <property type="protein sequence ID" value="KAF6741253.1"/>
    <property type="molecule type" value="Genomic_DNA"/>
</dbReference>
<dbReference type="OrthoDB" id="3096766at2759"/>
<sequence>MPRSIFDFKGVILSIMALAAKGLDETMTMASIKEMAFIRAEEEGTKIWSSRDKVFKDVLLHMGYDLLEFDPTIGPSSRVTLTAKGWEILSWRRLRARQQCRAEVIAFGELRCALLLFVLAVMDFLANYLQLGTSYWMYISQDRLARMDQGRSGSGYVELNLQDILVCWPLPIGASGFPAAAFRGCTALCHLLEDFKLVSTQFIRQALRRPLHIHLPFERLKHATLPAPAREVAPIH</sequence>
<accession>A0A8H6H6B2</accession>
<evidence type="ECO:0000313" key="2">
    <source>
        <dbReference type="EMBL" id="KAF6741253.1"/>
    </source>
</evidence>
<protein>
    <submittedName>
        <fullName evidence="2">Uncharacterized protein</fullName>
    </submittedName>
</protein>
<dbReference type="AlphaFoldDB" id="A0A8H6H6B2"/>
<keyword evidence="1" id="KW-0732">Signal</keyword>
<dbReference type="Proteomes" id="UP000521943">
    <property type="component" value="Unassembled WGS sequence"/>
</dbReference>
<feature type="chain" id="PRO_5034634752" evidence="1">
    <location>
        <begin position="23"/>
        <end position="236"/>
    </location>
</feature>
<gene>
    <name evidence="2" type="ORF">DFP72DRAFT_862758</name>
</gene>
<evidence type="ECO:0000256" key="1">
    <source>
        <dbReference type="SAM" id="SignalP"/>
    </source>
</evidence>
<feature type="signal peptide" evidence="1">
    <location>
        <begin position="1"/>
        <end position="22"/>
    </location>
</feature>
<keyword evidence="3" id="KW-1185">Reference proteome</keyword>
<organism evidence="2 3">
    <name type="scientific">Ephemerocybe angulata</name>
    <dbReference type="NCBI Taxonomy" id="980116"/>
    <lineage>
        <taxon>Eukaryota</taxon>
        <taxon>Fungi</taxon>
        <taxon>Dikarya</taxon>
        <taxon>Basidiomycota</taxon>
        <taxon>Agaricomycotina</taxon>
        <taxon>Agaricomycetes</taxon>
        <taxon>Agaricomycetidae</taxon>
        <taxon>Agaricales</taxon>
        <taxon>Agaricineae</taxon>
        <taxon>Psathyrellaceae</taxon>
        <taxon>Ephemerocybe</taxon>
    </lineage>
</organism>
<comment type="caution">
    <text evidence="2">The sequence shown here is derived from an EMBL/GenBank/DDBJ whole genome shotgun (WGS) entry which is preliminary data.</text>
</comment>
<reference evidence="2 3" key="1">
    <citation type="submission" date="2020-07" db="EMBL/GenBank/DDBJ databases">
        <title>Comparative genomics of pyrophilous fungi reveals a link between fire events and developmental genes.</title>
        <authorList>
            <consortium name="DOE Joint Genome Institute"/>
            <person name="Steindorff A.S."/>
            <person name="Carver A."/>
            <person name="Calhoun S."/>
            <person name="Stillman K."/>
            <person name="Liu H."/>
            <person name="Lipzen A."/>
            <person name="Pangilinan J."/>
            <person name="Labutti K."/>
            <person name="Bruns T.D."/>
            <person name="Grigoriev I.V."/>
        </authorList>
    </citation>
    <scope>NUCLEOTIDE SEQUENCE [LARGE SCALE GENOMIC DNA]</scope>
    <source>
        <strain evidence="2 3">CBS 144469</strain>
    </source>
</reference>
<evidence type="ECO:0000313" key="3">
    <source>
        <dbReference type="Proteomes" id="UP000521943"/>
    </source>
</evidence>
<name>A0A8H6H6B2_9AGAR</name>
<proteinExistence type="predicted"/>